<accession>A0A437AED1</accession>
<proteinExistence type="predicted"/>
<evidence type="ECO:0000313" key="2">
    <source>
        <dbReference type="Proteomes" id="UP000283090"/>
    </source>
</evidence>
<dbReference type="VEuPathDB" id="FungiDB:DFL_000596"/>
<dbReference type="EMBL" id="SAEB01000001">
    <property type="protein sequence ID" value="RVD89594.1"/>
    <property type="molecule type" value="Genomic_DNA"/>
</dbReference>
<dbReference type="GeneID" id="93582907"/>
<protein>
    <recommendedName>
        <fullName evidence="3">Aminoglycoside phosphotransferase domain-containing protein</fullName>
    </recommendedName>
</protein>
<evidence type="ECO:0000313" key="1">
    <source>
        <dbReference type="EMBL" id="RVD89594.1"/>
    </source>
</evidence>
<sequence length="516" mass="57896">MSAVPLPSGKGEYEPAPLEGYTKDYKEVKQAEENQEPVENMQLVMQWINTIEATDEQNITESDVLASIDTASTSSTNYYGQEAFKHFQPRLFKLMTGIIPCEVNLSMVGRMKGGGNNRVAGIRLDWPAGEICKINDKVFFEPQGDDTEVKAVFRACRWPSPGKTDPEIVDNYAILTELSRLGLNIPVVIAYDLTPWNSMSVPFMLLERLPGFRLEDIYGSLTVKQKRSMLLASSLSSSTSSTLSRAPVKRTFQPDIPKDFKFVALDFITGRQHRLPVKPSRFVYTVMRMFNNWITIIKNGGIFTGNSEPMQKVYLHLFEELRDILEVMKLRSFLRGQPKETLRCIIRISSPASSLELPAVDPTIWISKSKVLSIRMKRFIFPKSFVAAHVLGSGSLPDLRSPISPPGKNTMETLTSFLAVALTSALTQMCERSRLRMTNSLARLSETLCTKLKTAGSVGCGSLPFKEFISAMNMMSIASRDSLRTINDPKANRYVKISPELAKQIRKHVVRSSELR</sequence>
<comment type="caution">
    <text evidence="1">The sequence shown here is derived from an EMBL/GenBank/DDBJ whole genome shotgun (WGS) entry which is preliminary data.</text>
</comment>
<gene>
    <name evidence="1" type="ORF">DFL_000596</name>
</gene>
<dbReference type="AlphaFoldDB" id="A0A437AED1"/>
<reference evidence="1 2" key="1">
    <citation type="submission" date="2019-01" db="EMBL/GenBank/DDBJ databases">
        <title>Intercellular communication is required for trap formation in the nematode-trapping fungus Duddingtonia flagrans.</title>
        <authorList>
            <person name="Youssar L."/>
            <person name="Wernet V."/>
            <person name="Hensel N."/>
            <person name="Hildebrandt H.-G."/>
            <person name="Fischer R."/>
        </authorList>
    </citation>
    <scope>NUCLEOTIDE SEQUENCE [LARGE SCALE GENOMIC DNA]</scope>
    <source>
        <strain evidence="1 2">CBS H-5679</strain>
    </source>
</reference>
<dbReference type="Proteomes" id="UP000283090">
    <property type="component" value="Unassembled WGS sequence"/>
</dbReference>
<organism evidence="1 2">
    <name type="scientific">Arthrobotrys flagrans</name>
    <name type="common">Nematode-trapping fungus</name>
    <name type="synonym">Trichothecium flagrans</name>
    <dbReference type="NCBI Taxonomy" id="97331"/>
    <lineage>
        <taxon>Eukaryota</taxon>
        <taxon>Fungi</taxon>
        <taxon>Dikarya</taxon>
        <taxon>Ascomycota</taxon>
        <taxon>Pezizomycotina</taxon>
        <taxon>Orbiliomycetes</taxon>
        <taxon>Orbiliales</taxon>
        <taxon>Orbiliaceae</taxon>
        <taxon>Arthrobotrys</taxon>
    </lineage>
</organism>
<keyword evidence="2" id="KW-1185">Reference proteome</keyword>
<name>A0A437AED1_ARTFL</name>
<evidence type="ECO:0008006" key="3">
    <source>
        <dbReference type="Google" id="ProtNLM"/>
    </source>
</evidence>
<dbReference type="OrthoDB" id="10003767at2759"/>
<dbReference type="RefSeq" id="XP_067495138.1">
    <property type="nucleotide sequence ID" value="XM_067635295.1"/>
</dbReference>